<evidence type="ECO:0000256" key="1">
    <source>
        <dbReference type="ARBA" id="ARBA00023015"/>
    </source>
</evidence>
<keyword evidence="2" id="KW-0238">DNA-binding</keyword>
<dbReference type="GO" id="GO:0000976">
    <property type="term" value="F:transcription cis-regulatory region binding"/>
    <property type="evidence" value="ECO:0000318"/>
    <property type="project" value="GO_Central"/>
</dbReference>
<dbReference type="Pfam" id="PF00320">
    <property type="entry name" value="GATA"/>
    <property type="match status" value="1"/>
</dbReference>
<dbReference type="InParanoid" id="A0A3Q7EQN3"/>
<dbReference type="GO" id="GO:0008270">
    <property type="term" value="F:zinc ion binding"/>
    <property type="evidence" value="ECO:0007669"/>
    <property type="project" value="InterPro"/>
</dbReference>
<evidence type="ECO:0000256" key="3">
    <source>
        <dbReference type="ARBA" id="ARBA00023163"/>
    </source>
</evidence>
<proteinExistence type="predicted"/>
<dbReference type="InterPro" id="IPR000679">
    <property type="entry name" value="Znf_GATA"/>
</dbReference>
<dbReference type="Gramene" id="Solyc01g104448.1.1">
    <property type="protein sequence ID" value="Solyc01g104448.1.1"/>
    <property type="gene ID" value="Solyc01g104448.1"/>
</dbReference>
<dbReference type="InterPro" id="IPR044589">
    <property type="entry name" value="GATA26/27"/>
</dbReference>
<evidence type="ECO:0000313" key="6">
    <source>
        <dbReference type="EnsemblPlants" id="Solyc01g104448.1.1"/>
    </source>
</evidence>
<accession>A0A3Q7EQN3</accession>
<keyword evidence="3" id="KW-0804">Transcription</keyword>
<keyword evidence="1" id="KW-0805">Transcription regulation</keyword>
<dbReference type="PANTHER" id="PTHR46855">
    <property type="entry name" value="OSJNBB0038F03.10 PROTEIN"/>
    <property type="match status" value="1"/>
</dbReference>
<organism evidence="6">
    <name type="scientific">Solanum lycopersicum</name>
    <name type="common">Tomato</name>
    <name type="synonym">Lycopersicon esculentum</name>
    <dbReference type="NCBI Taxonomy" id="4081"/>
    <lineage>
        <taxon>Eukaryota</taxon>
        <taxon>Viridiplantae</taxon>
        <taxon>Streptophyta</taxon>
        <taxon>Embryophyta</taxon>
        <taxon>Tracheophyta</taxon>
        <taxon>Spermatophyta</taxon>
        <taxon>Magnoliopsida</taxon>
        <taxon>eudicotyledons</taxon>
        <taxon>Gunneridae</taxon>
        <taxon>Pentapetalae</taxon>
        <taxon>asterids</taxon>
        <taxon>lamiids</taxon>
        <taxon>Solanales</taxon>
        <taxon>Solanaceae</taxon>
        <taxon>Solanoideae</taxon>
        <taxon>Solaneae</taxon>
        <taxon>Solanum</taxon>
        <taxon>Solanum subgen. Lycopersicon</taxon>
    </lineage>
</organism>
<feature type="compositionally biased region" description="Basic and acidic residues" evidence="4">
    <location>
        <begin position="145"/>
        <end position="162"/>
    </location>
</feature>
<evidence type="ECO:0000259" key="5">
    <source>
        <dbReference type="Pfam" id="PF00320"/>
    </source>
</evidence>
<dbReference type="PANTHER" id="PTHR46855:SF10">
    <property type="entry name" value="GATA-TYPE DOMAIN-CONTAINING PROTEIN"/>
    <property type="match status" value="1"/>
</dbReference>
<feature type="domain" description="GATA-type" evidence="5">
    <location>
        <begin position="39"/>
        <end position="67"/>
    </location>
</feature>
<dbReference type="Gene3D" id="3.30.50.10">
    <property type="entry name" value="Erythroid Transcription Factor GATA-1, subunit A"/>
    <property type="match status" value="1"/>
</dbReference>
<dbReference type="Proteomes" id="UP000004994">
    <property type="component" value="Chromosome 1"/>
</dbReference>
<evidence type="ECO:0000256" key="2">
    <source>
        <dbReference type="ARBA" id="ARBA00023125"/>
    </source>
</evidence>
<keyword evidence="7" id="KW-1185">Reference proteome</keyword>
<reference evidence="6" key="2">
    <citation type="submission" date="2019-01" db="UniProtKB">
        <authorList>
            <consortium name="EnsemblPlants"/>
        </authorList>
    </citation>
    <scope>IDENTIFICATION</scope>
    <source>
        <strain evidence="6">cv. Heinz 1706</strain>
    </source>
</reference>
<reference evidence="6" key="1">
    <citation type="journal article" date="2012" name="Nature">
        <title>The tomato genome sequence provides insights into fleshy fruit evolution.</title>
        <authorList>
            <consortium name="Tomato Genome Consortium"/>
        </authorList>
    </citation>
    <scope>NUCLEOTIDE SEQUENCE [LARGE SCALE GENOMIC DNA]</scope>
    <source>
        <strain evidence="6">cv. Heinz 1706</strain>
    </source>
</reference>
<evidence type="ECO:0000256" key="4">
    <source>
        <dbReference type="SAM" id="MobiDB-lite"/>
    </source>
</evidence>
<feature type="region of interest" description="Disordered" evidence="4">
    <location>
        <begin position="137"/>
        <end position="171"/>
    </location>
</feature>
<dbReference type="EnsemblPlants" id="Solyc01g104448.1.1">
    <property type="protein sequence ID" value="Solyc01g104448.1.1"/>
    <property type="gene ID" value="Solyc01g104448.1"/>
</dbReference>
<dbReference type="STRING" id="4081.A0A3Q7EQN3"/>
<dbReference type="GO" id="GO:0006355">
    <property type="term" value="P:regulation of DNA-templated transcription"/>
    <property type="evidence" value="ECO:0007669"/>
    <property type="project" value="InterPro"/>
</dbReference>
<dbReference type="AlphaFoldDB" id="A0A3Q7EQN3"/>
<name>A0A3Q7EQN3_SOLLC</name>
<sequence>MQSVKRLTILHGSSTYQANLFDLSTIKLKVQLFCMVLSHETRHWRLGPAEKPVLCNACGSRWRIRGTLQNYIPRHANRETQSNQLPAEMNPGLLARDNQRLEVGVEVSGQEGSSACLEEEMNSTPSLVSAGSSSVNFMQMEETNEMDKFEPPSPKKELKTGEESTDPTQQI</sequence>
<evidence type="ECO:0000313" key="7">
    <source>
        <dbReference type="Proteomes" id="UP000004994"/>
    </source>
</evidence>
<protein>
    <recommendedName>
        <fullName evidence="5">GATA-type domain-containing protein</fullName>
    </recommendedName>
</protein>
<dbReference type="SUPFAM" id="SSF57716">
    <property type="entry name" value="Glucocorticoid receptor-like (DNA-binding domain)"/>
    <property type="match status" value="1"/>
</dbReference>
<dbReference type="InterPro" id="IPR013088">
    <property type="entry name" value="Znf_NHR/GATA"/>
</dbReference>